<dbReference type="GO" id="GO:0050660">
    <property type="term" value="F:flavin adenine dinucleotide binding"/>
    <property type="evidence" value="ECO:0007669"/>
    <property type="project" value="InterPro"/>
</dbReference>
<accession>A0A1G8DBK3</accession>
<dbReference type="InterPro" id="IPR036250">
    <property type="entry name" value="AcylCo_DH-like_C"/>
</dbReference>
<evidence type="ECO:0000259" key="7">
    <source>
        <dbReference type="Pfam" id="PF02770"/>
    </source>
</evidence>
<protein>
    <submittedName>
        <fullName evidence="9">Glutaryl-CoA dehydrogenase</fullName>
    </submittedName>
</protein>
<dbReference type="EMBL" id="LT629692">
    <property type="protein sequence ID" value="SDH55061.1"/>
    <property type="molecule type" value="Genomic_DNA"/>
</dbReference>
<dbReference type="Pfam" id="PF02770">
    <property type="entry name" value="Acyl-CoA_dh_M"/>
    <property type="match status" value="1"/>
</dbReference>
<dbReference type="Pfam" id="PF02771">
    <property type="entry name" value="Acyl-CoA_dh_N"/>
    <property type="match status" value="1"/>
</dbReference>
<comment type="cofactor">
    <cofactor evidence="1 5">
        <name>FAD</name>
        <dbReference type="ChEBI" id="CHEBI:57692"/>
    </cofactor>
</comment>
<keyword evidence="4 5" id="KW-0274">FAD</keyword>
<dbReference type="Gene3D" id="1.10.540.10">
    <property type="entry name" value="Acyl-CoA dehydrogenase/oxidase, N-terminal domain"/>
    <property type="match status" value="1"/>
</dbReference>
<evidence type="ECO:0000256" key="2">
    <source>
        <dbReference type="ARBA" id="ARBA00009347"/>
    </source>
</evidence>
<evidence type="ECO:0000256" key="1">
    <source>
        <dbReference type="ARBA" id="ARBA00001974"/>
    </source>
</evidence>
<evidence type="ECO:0000256" key="4">
    <source>
        <dbReference type="ARBA" id="ARBA00022827"/>
    </source>
</evidence>
<evidence type="ECO:0000256" key="5">
    <source>
        <dbReference type="RuleBase" id="RU362125"/>
    </source>
</evidence>
<gene>
    <name evidence="9" type="ORF">SAMN04489810_3304</name>
</gene>
<dbReference type="SUPFAM" id="SSF47203">
    <property type="entry name" value="Acyl-CoA dehydrogenase C-terminal domain-like"/>
    <property type="match status" value="1"/>
</dbReference>
<proteinExistence type="inferred from homology"/>
<dbReference type="GO" id="GO:0006635">
    <property type="term" value="P:fatty acid beta-oxidation"/>
    <property type="evidence" value="ECO:0007669"/>
    <property type="project" value="InterPro"/>
</dbReference>
<dbReference type="AlphaFoldDB" id="A0A1G8DBK3"/>
<name>A0A1G8DBK3_9MICO</name>
<dbReference type="InterPro" id="IPR013786">
    <property type="entry name" value="AcylCoA_DH/ox_N"/>
</dbReference>
<dbReference type="Gene3D" id="2.40.110.10">
    <property type="entry name" value="Butyryl-CoA Dehydrogenase, subunit A, domain 2"/>
    <property type="match status" value="1"/>
</dbReference>
<feature type="domain" description="Acyl-CoA dehydrogenase/oxidase N-terminal" evidence="8">
    <location>
        <begin position="38"/>
        <end position="148"/>
    </location>
</feature>
<evidence type="ECO:0000259" key="6">
    <source>
        <dbReference type="Pfam" id="PF00441"/>
    </source>
</evidence>
<comment type="similarity">
    <text evidence="2 5">Belongs to the acyl-CoA dehydrogenase family.</text>
</comment>
<dbReference type="InterPro" id="IPR006091">
    <property type="entry name" value="Acyl-CoA_Oxase/DH_mid-dom"/>
</dbReference>
<keyword evidence="3 5" id="KW-0285">Flavoprotein</keyword>
<keyword evidence="5" id="KW-0560">Oxidoreductase</keyword>
<dbReference type="Pfam" id="PF00441">
    <property type="entry name" value="Acyl-CoA_dh_1"/>
    <property type="match status" value="1"/>
</dbReference>
<dbReference type="SUPFAM" id="SSF56645">
    <property type="entry name" value="Acyl-CoA dehydrogenase NM domain-like"/>
    <property type="match status" value="1"/>
</dbReference>
<evidence type="ECO:0000256" key="3">
    <source>
        <dbReference type="ARBA" id="ARBA00022630"/>
    </source>
</evidence>
<reference evidence="9 10" key="1">
    <citation type="submission" date="2016-10" db="EMBL/GenBank/DDBJ databases">
        <authorList>
            <person name="de Groot N.N."/>
        </authorList>
    </citation>
    <scope>NUCLEOTIDE SEQUENCE [LARGE SCALE GENOMIC DNA]</scope>
    <source>
        <strain evidence="9 10">DSM 23142</strain>
    </source>
</reference>
<dbReference type="Gene3D" id="1.20.140.10">
    <property type="entry name" value="Butyryl-CoA Dehydrogenase, subunit A, domain 3"/>
    <property type="match status" value="1"/>
</dbReference>
<keyword evidence="10" id="KW-1185">Reference proteome</keyword>
<dbReference type="GO" id="GO:0003995">
    <property type="term" value="F:acyl-CoA dehydrogenase activity"/>
    <property type="evidence" value="ECO:0007669"/>
    <property type="project" value="InterPro"/>
</dbReference>
<feature type="domain" description="Acyl-CoA oxidase/dehydrogenase middle" evidence="7">
    <location>
        <begin position="152"/>
        <end position="250"/>
    </location>
</feature>
<dbReference type="STRING" id="370764.SAMN04489810_3304"/>
<dbReference type="PANTHER" id="PTHR43188">
    <property type="entry name" value="ACYL-COENZYME A OXIDASE"/>
    <property type="match status" value="1"/>
</dbReference>
<evidence type="ECO:0000313" key="10">
    <source>
        <dbReference type="Proteomes" id="UP000199009"/>
    </source>
</evidence>
<evidence type="ECO:0000259" key="8">
    <source>
        <dbReference type="Pfam" id="PF02771"/>
    </source>
</evidence>
<dbReference type="InterPro" id="IPR037069">
    <property type="entry name" value="AcylCoA_DH/ox_N_sf"/>
</dbReference>
<organism evidence="9 10">
    <name type="scientific">Microbacterium pygmaeum</name>
    <dbReference type="NCBI Taxonomy" id="370764"/>
    <lineage>
        <taxon>Bacteria</taxon>
        <taxon>Bacillati</taxon>
        <taxon>Actinomycetota</taxon>
        <taxon>Actinomycetes</taxon>
        <taxon>Micrococcales</taxon>
        <taxon>Microbacteriaceae</taxon>
        <taxon>Microbacterium</taxon>
    </lineage>
</organism>
<sequence length="428" mass="46165">MTFTLPSTEPGAAPAAVAAEPAELLEADFYEFQHLLTDREQQALREIRVFLETQVRPFADDQWERAESPRHLVPRIAELGLFANAFPETARFPNSSVFRGWVAMEISRADPSTATFIGVHSGLAMTSIAVGGSPEQKAEWLPRLAAGEMLGAFGLTEPGHGSDTAKGLETTAERRIGADGAPEWVLHGAKRWIGNGAFADLVVIWARDVADEQVKGFLVRTPAPGFSATKIERKQSLRAVENADIVLDGVVVPETDRLQNIAGFRDVAVVLRLTRADVAWQALGVAVGAYECALAYAKNRRQFGKPIASFQLVQQKLAVALGDITASIALCMRVSQMQDDGTQRDSHSAMAKAFVTARMRETVALCREICGGNGIQLGSQGEVPGDIPPGYSVARYFADAEAVFTFEGTYDMNSLIVGRAITGIAAFV</sequence>
<evidence type="ECO:0000313" key="9">
    <source>
        <dbReference type="EMBL" id="SDH55061.1"/>
    </source>
</evidence>
<dbReference type="OrthoDB" id="9770681at2"/>
<feature type="domain" description="Acyl-CoA dehydrogenase/oxidase C-terminal" evidence="6">
    <location>
        <begin position="263"/>
        <end position="421"/>
    </location>
</feature>
<dbReference type="Proteomes" id="UP000199009">
    <property type="component" value="Chromosome I"/>
</dbReference>
<dbReference type="PANTHER" id="PTHR43188:SF1">
    <property type="entry name" value="ACYL-COA DEHYDROGENASE"/>
    <property type="match status" value="1"/>
</dbReference>
<dbReference type="InterPro" id="IPR009075">
    <property type="entry name" value="AcylCo_DH/oxidase_C"/>
</dbReference>
<dbReference type="InterPro" id="IPR046373">
    <property type="entry name" value="Acyl-CoA_Oxase/DH_mid-dom_sf"/>
</dbReference>
<dbReference type="InterPro" id="IPR045008">
    <property type="entry name" value="ACX4-like"/>
</dbReference>
<dbReference type="RefSeq" id="WP_091492473.1">
    <property type="nucleotide sequence ID" value="NZ_LT629692.1"/>
</dbReference>
<dbReference type="InterPro" id="IPR009100">
    <property type="entry name" value="AcylCoA_DH/oxidase_NM_dom_sf"/>
</dbReference>